<proteinExistence type="inferred from homology"/>
<protein>
    <submittedName>
        <fullName evidence="4">Aminotransferase class I/II-fold pyridoxal phosphate-dependent enzyme</fullName>
    </submittedName>
</protein>
<dbReference type="RefSeq" id="WP_268007723.1">
    <property type="nucleotide sequence ID" value="NZ_BSUT01000001.1"/>
</dbReference>
<comment type="similarity">
    <text evidence="2 3">Belongs to the DegT/DnrJ/EryC1 family.</text>
</comment>
<reference evidence="4" key="1">
    <citation type="submission" date="2022-08" db="EMBL/GenBank/DDBJ databases">
        <title>Alicyclobacillus fastidiosus DSM 17978, complete genome.</title>
        <authorList>
            <person name="Wang Q."/>
            <person name="Cai R."/>
            <person name="Wang Z."/>
        </authorList>
    </citation>
    <scope>NUCLEOTIDE SEQUENCE</scope>
    <source>
        <strain evidence="4">DSM 17978</strain>
    </source>
</reference>
<dbReference type="PANTHER" id="PTHR30244:SF9">
    <property type="entry name" value="PROTEIN RV3402C"/>
    <property type="match status" value="1"/>
</dbReference>
<dbReference type="PIRSF" id="PIRSF000390">
    <property type="entry name" value="PLP_StrS"/>
    <property type="match status" value="1"/>
</dbReference>
<keyword evidence="5" id="KW-1185">Reference proteome</keyword>
<organism evidence="4 5">
    <name type="scientific">Alicyclobacillus fastidiosus</name>
    <dbReference type="NCBI Taxonomy" id="392011"/>
    <lineage>
        <taxon>Bacteria</taxon>
        <taxon>Bacillati</taxon>
        <taxon>Bacillota</taxon>
        <taxon>Bacilli</taxon>
        <taxon>Bacillales</taxon>
        <taxon>Alicyclobacillaceae</taxon>
        <taxon>Alicyclobacillus</taxon>
    </lineage>
</organism>
<dbReference type="EMBL" id="CP104067">
    <property type="protein sequence ID" value="WAH43817.1"/>
    <property type="molecule type" value="Genomic_DNA"/>
</dbReference>
<dbReference type="InterPro" id="IPR000653">
    <property type="entry name" value="DegT/StrS_aminotransferase"/>
</dbReference>
<dbReference type="SUPFAM" id="SSF53383">
    <property type="entry name" value="PLP-dependent transferases"/>
    <property type="match status" value="1"/>
</dbReference>
<evidence type="ECO:0000256" key="1">
    <source>
        <dbReference type="ARBA" id="ARBA00022898"/>
    </source>
</evidence>
<sequence>MIEIPFLKPNVVKNEAYLPYLDQIDISRVYSNYGPLNDLFEQRVLLEYFNNEGAVSTVNNATTGLILAISACKRKGGKYALMPSFTFSATPLAAIWAGLEPYFIDISEDNWCMNENIVKEVIEKLGDDVAVVVPYATFGTWLDLSYYMSLMNQGIPVVVDAAASFGTCLDKQFGTAFDGAIVFSFHATKAFGIGEGGLVYSSDQNLIKRIREAANFGFNGDRESCLLGLNGKTSEYTAAIALATLPEFPEKKKVRNKIREWYLDTMKSSHLQERGWRIQETKGSIAHQFFPILCPKDQVNSDLVKRLETQGIQVRHYFSPACHEQEMFRSYPRSNLSVTDEIQKRILSLPLWEEMDENHVIRVVRSLVNG</sequence>
<evidence type="ECO:0000256" key="2">
    <source>
        <dbReference type="ARBA" id="ARBA00037999"/>
    </source>
</evidence>
<dbReference type="Pfam" id="PF01041">
    <property type="entry name" value="DegT_DnrJ_EryC1"/>
    <property type="match status" value="1"/>
</dbReference>
<evidence type="ECO:0000313" key="5">
    <source>
        <dbReference type="Proteomes" id="UP001164761"/>
    </source>
</evidence>
<dbReference type="InterPro" id="IPR015421">
    <property type="entry name" value="PyrdxlP-dep_Trfase_major"/>
</dbReference>
<dbReference type="InterPro" id="IPR015424">
    <property type="entry name" value="PyrdxlP-dep_Trfase"/>
</dbReference>
<keyword evidence="1 3" id="KW-0663">Pyridoxal phosphate</keyword>
<dbReference type="Gene3D" id="3.40.640.10">
    <property type="entry name" value="Type I PLP-dependent aspartate aminotransferase-like (Major domain)"/>
    <property type="match status" value="1"/>
</dbReference>
<name>A0ABY6ZLQ2_9BACL</name>
<evidence type="ECO:0000313" key="4">
    <source>
        <dbReference type="EMBL" id="WAH43817.1"/>
    </source>
</evidence>
<dbReference type="GO" id="GO:0008483">
    <property type="term" value="F:transaminase activity"/>
    <property type="evidence" value="ECO:0007669"/>
    <property type="project" value="UniProtKB-KW"/>
</dbReference>
<keyword evidence="4" id="KW-0808">Transferase</keyword>
<gene>
    <name evidence="4" type="ORF">NZD89_10760</name>
</gene>
<evidence type="ECO:0000256" key="3">
    <source>
        <dbReference type="RuleBase" id="RU004508"/>
    </source>
</evidence>
<accession>A0ABY6ZLQ2</accession>
<dbReference type="Proteomes" id="UP001164761">
    <property type="component" value="Chromosome"/>
</dbReference>
<dbReference type="PANTHER" id="PTHR30244">
    <property type="entry name" value="TRANSAMINASE"/>
    <property type="match status" value="1"/>
</dbReference>
<keyword evidence="4" id="KW-0032">Aminotransferase</keyword>